<dbReference type="AlphaFoldDB" id="K1TZB6"/>
<dbReference type="InterPro" id="IPR008763">
    <property type="entry name" value="Peptidase_S55"/>
</dbReference>
<feature type="domain" description="Peptidase S55" evidence="1">
    <location>
        <begin position="105"/>
        <end position="328"/>
    </location>
</feature>
<organism evidence="2">
    <name type="scientific">human gut metagenome</name>
    <dbReference type="NCBI Taxonomy" id="408170"/>
    <lineage>
        <taxon>unclassified sequences</taxon>
        <taxon>metagenomes</taxon>
        <taxon>organismal metagenomes</taxon>
    </lineage>
</organism>
<comment type="caution">
    <text evidence="2">The sequence shown here is derived from an EMBL/GenBank/DDBJ whole genome shotgun (WGS) entry which is preliminary data.</text>
</comment>
<dbReference type="Pfam" id="PF05580">
    <property type="entry name" value="Peptidase_S55"/>
    <property type="match status" value="1"/>
</dbReference>
<dbReference type="InterPro" id="IPR036034">
    <property type="entry name" value="PDZ_sf"/>
</dbReference>
<protein>
    <submittedName>
        <fullName evidence="2">Peptidase S55, sporulation stage IV, protein B</fullName>
    </submittedName>
</protein>
<dbReference type="PROSITE" id="PS51494">
    <property type="entry name" value="SPOIVB"/>
    <property type="match status" value="1"/>
</dbReference>
<dbReference type="EMBL" id="AJWZ01004730">
    <property type="protein sequence ID" value="EKC64581.1"/>
    <property type="molecule type" value="Genomic_DNA"/>
</dbReference>
<accession>K1TZB6</accession>
<dbReference type="SUPFAM" id="SSF50156">
    <property type="entry name" value="PDZ domain-like"/>
    <property type="match status" value="1"/>
</dbReference>
<proteinExistence type="predicted"/>
<gene>
    <name evidence="2" type="ORF">OBE_06865</name>
</gene>
<dbReference type="Gene3D" id="2.30.42.10">
    <property type="match status" value="1"/>
</dbReference>
<sequence>MKFKNKLLFTIWTFLVLIVPINALAYSEYIIPGGDNVGIEVNSNGVLVVGFYKVNDEYIAKDSGFMIGDKIIKVNDTKISSINEMVDVINKSETDNIVYKVERDNKEKSISLNRTSSSDGVYKTGIYVKDSILGIGTLTFVDPNTKKFGALGHEILEKTTAKKFEIKDGKIFKSDVIGVERSENGSAGEKNANYDKNKVYGNIKENTPSGIFGDYTDALPDAKKLKVASKDEVKIGPATIRTVINNNEIKEYNINIIKIDKSSDIKNILFEITDEELLKKTGGVVQGMSGSPILQNNMIVGAVTHVIVNDTKKGYGIFITTMLKEAEN</sequence>
<dbReference type="InterPro" id="IPR014219">
    <property type="entry name" value="SpoIVB"/>
</dbReference>
<reference evidence="2" key="1">
    <citation type="journal article" date="2013" name="Environ. Microbiol.">
        <title>Microbiota from the distal guts of lean and obese adolescents exhibit partial functional redundancy besides clear differences in community structure.</title>
        <authorList>
            <person name="Ferrer M."/>
            <person name="Ruiz A."/>
            <person name="Lanza F."/>
            <person name="Haange S.B."/>
            <person name="Oberbach A."/>
            <person name="Till H."/>
            <person name="Bargiela R."/>
            <person name="Campoy C."/>
            <person name="Segura M.T."/>
            <person name="Richter M."/>
            <person name="von Bergen M."/>
            <person name="Seifert J."/>
            <person name="Suarez A."/>
        </authorList>
    </citation>
    <scope>NUCLEOTIDE SEQUENCE</scope>
</reference>
<name>K1TZB6_9ZZZZ</name>
<dbReference type="InterPro" id="IPR001478">
    <property type="entry name" value="PDZ"/>
</dbReference>
<evidence type="ECO:0000313" key="2">
    <source>
        <dbReference type="EMBL" id="EKC64581.1"/>
    </source>
</evidence>
<dbReference type="NCBIfam" id="TIGR02860">
    <property type="entry name" value="spore_IV_B"/>
    <property type="match status" value="1"/>
</dbReference>
<dbReference type="Pfam" id="PF13180">
    <property type="entry name" value="PDZ_2"/>
    <property type="match status" value="1"/>
</dbReference>
<evidence type="ECO:0000259" key="1">
    <source>
        <dbReference type="PROSITE" id="PS51494"/>
    </source>
</evidence>